<dbReference type="EMBL" id="BMNC01000019">
    <property type="protein sequence ID" value="GGN23873.1"/>
    <property type="molecule type" value="Genomic_DNA"/>
</dbReference>
<comment type="caution">
    <text evidence="2">The sequence shown here is derived from an EMBL/GenBank/DDBJ whole genome shotgun (WGS) entry which is preliminary data.</text>
</comment>
<accession>A0ABQ2ISR1</accession>
<keyword evidence="3" id="KW-1185">Reference proteome</keyword>
<reference evidence="3" key="1">
    <citation type="journal article" date="2019" name="Int. J. Syst. Evol. Microbiol.">
        <title>The Global Catalogue of Microorganisms (GCM) 10K type strain sequencing project: providing services to taxonomists for standard genome sequencing and annotation.</title>
        <authorList>
            <consortium name="The Broad Institute Genomics Platform"/>
            <consortium name="The Broad Institute Genome Sequencing Center for Infectious Disease"/>
            <person name="Wu L."/>
            <person name="Ma J."/>
        </authorList>
    </citation>
    <scope>NUCLEOTIDE SEQUENCE [LARGE SCALE GENOMIC DNA]</scope>
    <source>
        <strain evidence="3">CGMCC 4.7319</strain>
    </source>
</reference>
<name>A0ABQ2ISR1_9PSEU</name>
<evidence type="ECO:0008006" key="4">
    <source>
        <dbReference type="Google" id="ProtNLM"/>
    </source>
</evidence>
<proteinExistence type="predicted"/>
<gene>
    <name evidence="2" type="ORF">GCM10011609_76990</name>
</gene>
<organism evidence="2 3">
    <name type="scientific">Lentzea pudingi</name>
    <dbReference type="NCBI Taxonomy" id="1789439"/>
    <lineage>
        <taxon>Bacteria</taxon>
        <taxon>Bacillati</taxon>
        <taxon>Actinomycetota</taxon>
        <taxon>Actinomycetes</taxon>
        <taxon>Pseudonocardiales</taxon>
        <taxon>Pseudonocardiaceae</taxon>
        <taxon>Lentzea</taxon>
    </lineage>
</organism>
<feature type="region of interest" description="Disordered" evidence="1">
    <location>
        <begin position="39"/>
        <end position="63"/>
    </location>
</feature>
<evidence type="ECO:0000313" key="2">
    <source>
        <dbReference type="EMBL" id="GGN23873.1"/>
    </source>
</evidence>
<dbReference type="RefSeq" id="WP_189159811.1">
    <property type="nucleotide sequence ID" value="NZ_BMNC01000019.1"/>
</dbReference>
<sequence>MAIWPNQIDTVGDLQDALEQYDRATPIRWAAQPGNPFEYTIGPVVRTPDDADGDGTEHHDPPVVWLGERDQVGYLPDLAANALGWSQ</sequence>
<evidence type="ECO:0000313" key="3">
    <source>
        <dbReference type="Proteomes" id="UP000597656"/>
    </source>
</evidence>
<evidence type="ECO:0000256" key="1">
    <source>
        <dbReference type="SAM" id="MobiDB-lite"/>
    </source>
</evidence>
<dbReference type="Proteomes" id="UP000597656">
    <property type="component" value="Unassembled WGS sequence"/>
</dbReference>
<protein>
    <recommendedName>
        <fullName evidence="4">HIRAN domain-containing protein</fullName>
    </recommendedName>
</protein>